<protein>
    <recommendedName>
        <fullName evidence="8">Cytosine-specific methyltransferase</fullName>
        <ecNumber evidence="8">2.1.1.37</ecNumber>
    </recommendedName>
</protein>
<dbReference type="PROSITE" id="PS00095">
    <property type="entry name" value="C5_MTASE_2"/>
    <property type="match status" value="1"/>
</dbReference>
<name>A0AA37I2V2_XYLRU</name>
<comment type="similarity">
    <text evidence="6 7">Belongs to the class I-like SAM-binding methyltransferase superfamily. C5-methyltransferase family.</text>
</comment>
<dbReference type="NCBIfam" id="TIGR00675">
    <property type="entry name" value="dcm"/>
    <property type="match status" value="1"/>
</dbReference>
<evidence type="ECO:0000256" key="4">
    <source>
        <dbReference type="ARBA" id="ARBA00022747"/>
    </source>
</evidence>
<evidence type="ECO:0000256" key="3">
    <source>
        <dbReference type="ARBA" id="ARBA00022691"/>
    </source>
</evidence>
<dbReference type="SUPFAM" id="SSF53335">
    <property type="entry name" value="S-adenosyl-L-methionine-dependent methyltransferases"/>
    <property type="match status" value="1"/>
</dbReference>
<dbReference type="PANTHER" id="PTHR10629:SF52">
    <property type="entry name" value="DNA (CYTOSINE-5)-METHYLTRANSFERASE 1"/>
    <property type="match status" value="1"/>
</dbReference>
<keyword evidence="2 6" id="KW-0808">Transferase</keyword>
<evidence type="ECO:0000256" key="5">
    <source>
        <dbReference type="ARBA" id="ARBA00047422"/>
    </source>
</evidence>
<reference evidence="9" key="1">
    <citation type="submission" date="2021-08" db="EMBL/GenBank/DDBJ databases">
        <title>Prevotella lacticifex sp. nov., isolated from rumen of cow.</title>
        <authorList>
            <person name="Shinkai T."/>
            <person name="Ikeyama N."/>
            <person name="Kumagai M."/>
            <person name="Ohmori H."/>
            <person name="Sakamoto M."/>
            <person name="Ohkuma M."/>
            <person name="Mitsumori M."/>
        </authorList>
    </citation>
    <scope>NUCLEOTIDE SEQUENCE</scope>
    <source>
        <strain evidence="9">JCM 8259</strain>
    </source>
</reference>
<dbReference type="EC" id="2.1.1.37" evidence="8"/>
<gene>
    <name evidence="9" type="ORF">PRMUPPPA20_11770</name>
</gene>
<dbReference type="PANTHER" id="PTHR10629">
    <property type="entry name" value="CYTOSINE-SPECIFIC METHYLTRANSFERASE"/>
    <property type="match status" value="1"/>
</dbReference>
<keyword evidence="1 6" id="KW-0489">Methyltransferase</keyword>
<feature type="active site" evidence="6">
    <location>
        <position position="75"/>
    </location>
</feature>
<accession>A0AA37I2V2</accession>
<evidence type="ECO:0000313" key="10">
    <source>
        <dbReference type="Proteomes" id="UP000887097"/>
    </source>
</evidence>
<dbReference type="RefSeq" id="WP_013064476.1">
    <property type="nucleotide sequence ID" value="NZ_BPTT01000001.1"/>
</dbReference>
<evidence type="ECO:0000256" key="1">
    <source>
        <dbReference type="ARBA" id="ARBA00022603"/>
    </source>
</evidence>
<keyword evidence="4" id="KW-0680">Restriction system</keyword>
<dbReference type="AlphaFoldDB" id="A0AA37I2V2"/>
<proteinExistence type="inferred from homology"/>
<dbReference type="Pfam" id="PF00145">
    <property type="entry name" value="DNA_methylase"/>
    <property type="match status" value="1"/>
</dbReference>
<comment type="caution">
    <text evidence="9">The sequence shown here is derived from an EMBL/GenBank/DDBJ whole genome shotgun (WGS) entry which is preliminary data.</text>
</comment>
<dbReference type="PRINTS" id="PR00105">
    <property type="entry name" value="C5METTRFRASE"/>
</dbReference>
<evidence type="ECO:0000313" key="9">
    <source>
        <dbReference type="EMBL" id="GJG33068.1"/>
    </source>
</evidence>
<dbReference type="PROSITE" id="PS00094">
    <property type="entry name" value="C5_MTASE_1"/>
    <property type="match status" value="1"/>
</dbReference>
<dbReference type="EMBL" id="BPTT01000001">
    <property type="protein sequence ID" value="GJG33068.1"/>
    <property type="molecule type" value="Genomic_DNA"/>
</dbReference>
<comment type="catalytic activity">
    <reaction evidence="5 8">
        <text>a 2'-deoxycytidine in DNA + S-adenosyl-L-methionine = a 5-methyl-2'-deoxycytidine in DNA + S-adenosyl-L-homocysteine + H(+)</text>
        <dbReference type="Rhea" id="RHEA:13681"/>
        <dbReference type="Rhea" id="RHEA-COMP:11369"/>
        <dbReference type="Rhea" id="RHEA-COMP:11370"/>
        <dbReference type="ChEBI" id="CHEBI:15378"/>
        <dbReference type="ChEBI" id="CHEBI:57856"/>
        <dbReference type="ChEBI" id="CHEBI:59789"/>
        <dbReference type="ChEBI" id="CHEBI:85452"/>
        <dbReference type="ChEBI" id="CHEBI:85454"/>
        <dbReference type="EC" id="2.1.1.37"/>
    </reaction>
</comment>
<dbReference type="PROSITE" id="PS51679">
    <property type="entry name" value="SAM_MT_C5"/>
    <property type="match status" value="1"/>
</dbReference>
<organism evidence="9 10">
    <name type="scientific">Xylanibacter ruminicola</name>
    <name type="common">Prevotella ruminicola</name>
    <dbReference type="NCBI Taxonomy" id="839"/>
    <lineage>
        <taxon>Bacteria</taxon>
        <taxon>Pseudomonadati</taxon>
        <taxon>Bacteroidota</taxon>
        <taxon>Bacteroidia</taxon>
        <taxon>Bacteroidales</taxon>
        <taxon>Prevotellaceae</taxon>
        <taxon>Xylanibacter</taxon>
    </lineage>
</organism>
<evidence type="ECO:0000256" key="2">
    <source>
        <dbReference type="ARBA" id="ARBA00022679"/>
    </source>
</evidence>
<dbReference type="InterPro" id="IPR029063">
    <property type="entry name" value="SAM-dependent_MTases_sf"/>
</dbReference>
<dbReference type="InterPro" id="IPR001525">
    <property type="entry name" value="C5_MeTfrase"/>
</dbReference>
<dbReference type="InterPro" id="IPR018117">
    <property type="entry name" value="C5_DNA_meth_AS"/>
</dbReference>
<dbReference type="CDD" id="cd00315">
    <property type="entry name" value="Cyt_C5_DNA_methylase"/>
    <property type="match status" value="1"/>
</dbReference>
<dbReference type="GO" id="GO:0009307">
    <property type="term" value="P:DNA restriction-modification system"/>
    <property type="evidence" value="ECO:0007669"/>
    <property type="project" value="UniProtKB-KW"/>
</dbReference>
<dbReference type="Proteomes" id="UP000887097">
    <property type="component" value="Unassembled WGS sequence"/>
</dbReference>
<keyword evidence="3 6" id="KW-0949">S-adenosyl-L-methionine</keyword>
<dbReference type="GO" id="GO:0032259">
    <property type="term" value="P:methylation"/>
    <property type="evidence" value="ECO:0007669"/>
    <property type="project" value="UniProtKB-KW"/>
</dbReference>
<dbReference type="Gene3D" id="3.90.120.10">
    <property type="entry name" value="DNA Methylase, subunit A, domain 2"/>
    <property type="match status" value="1"/>
</dbReference>
<sequence length="448" mass="51095">MKVVDLFCGCGGLSLGFQKAGFNILAAFDNWDDAITVYHANFKHPVIKQDLSNVDQTVEKVKKYKPDMIIGGPPCQDFSSAGKRDENNGRGDLTINYAQVIAALKPDWFVMENVDRITKTEKLVEAKTIFKQCGYGLTYAILNASRCGAPQRRKRFIMIGHLGEEDGFMSNILELRQSDKEMTVADYFGSQLDIQYYYRHPRSYARRGIFSVNEPSPTIRGVNRPMPAGYQLHSNDPVKSLEGIRPLTTLERSMIQTFPKDFRFLGNKTNMEQMIGNAVPVNLARYVGECIMAYLGNNNPVNYEQLREDYPEKIVNNSSVSINPELKVDKEKNVLISLVKNDNVDLFLDGSARIYYTGKKFPSTVALNKLYYFMPYVKQKGIRDIYLIKIARVGSKHEIHPDADENDLRLVFEIEKIGQLFDDYKPVELKIWHTFTDTTIKSVLSNRL</sequence>
<dbReference type="GO" id="GO:0003677">
    <property type="term" value="F:DNA binding"/>
    <property type="evidence" value="ECO:0007669"/>
    <property type="project" value="TreeGrafter"/>
</dbReference>
<evidence type="ECO:0000256" key="8">
    <source>
        <dbReference type="RuleBase" id="RU000417"/>
    </source>
</evidence>
<evidence type="ECO:0000256" key="6">
    <source>
        <dbReference type="PROSITE-ProRule" id="PRU01016"/>
    </source>
</evidence>
<dbReference type="GO" id="GO:0003886">
    <property type="term" value="F:DNA (cytosine-5-)-methyltransferase activity"/>
    <property type="evidence" value="ECO:0007669"/>
    <property type="project" value="UniProtKB-EC"/>
</dbReference>
<dbReference type="Gene3D" id="3.40.50.150">
    <property type="entry name" value="Vaccinia Virus protein VP39"/>
    <property type="match status" value="1"/>
</dbReference>
<evidence type="ECO:0000256" key="7">
    <source>
        <dbReference type="RuleBase" id="RU000416"/>
    </source>
</evidence>
<dbReference type="InterPro" id="IPR050390">
    <property type="entry name" value="C5-Methyltransferase"/>
</dbReference>
<dbReference type="GO" id="GO:0044027">
    <property type="term" value="P:negative regulation of gene expression via chromosomal CpG island methylation"/>
    <property type="evidence" value="ECO:0007669"/>
    <property type="project" value="TreeGrafter"/>
</dbReference>
<dbReference type="InterPro" id="IPR031303">
    <property type="entry name" value="C5_meth_CS"/>
</dbReference>
<dbReference type="GeneID" id="31500215"/>